<feature type="domain" description="YqgF/RNase H-like" evidence="6">
    <location>
        <begin position="2"/>
        <end position="104"/>
    </location>
</feature>
<evidence type="ECO:0000313" key="8">
    <source>
        <dbReference type="Proteomes" id="UP001321861"/>
    </source>
</evidence>
<dbReference type="GO" id="GO:0004518">
    <property type="term" value="F:nuclease activity"/>
    <property type="evidence" value="ECO:0007669"/>
    <property type="project" value="UniProtKB-KW"/>
</dbReference>
<evidence type="ECO:0000256" key="1">
    <source>
        <dbReference type="ARBA" id="ARBA00022490"/>
    </source>
</evidence>
<evidence type="ECO:0000256" key="2">
    <source>
        <dbReference type="ARBA" id="ARBA00022517"/>
    </source>
</evidence>
<dbReference type="InterPro" id="IPR037027">
    <property type="entry name" value="YqgF/RNaseH-like_dom_sf"/>
</dbReference>
<evidence type="ECO:0000259" key="6">
    <source>
        <dbReference type="SMART" id="SM00732"/>
    </source>
</evidence>
<dbReference type="PANTHER" id="PTHR33317">
    <property type="entry name" value="POLYNUCLEOTIDYL TRANSFERASE, RIBONUCLEASE H-LIKE SUPERFAMILY PROTEIN"/>
    <property type="match status" value="1"/>
</dbReference>
<keyword evidence="8" id="KW-1185">Reference proteome</keyword>
<dbReference type="GO" id="GO:0016788">
    <property type="term" value="F:hydrolase activity, acting on ester bonds"/>
    <property type="evidence" value="ECO:0007669"/>
    <property type="project" value="UniProtKB-UniRule"/>
</dbReference>
<comment type="subcellular location">
    <subcellularLocation>
        <location evidence="5">Cytoplasm</location>
    </subcellularLocation>
</comment>
<sequence>MKRYIGLDLGTKTLGVAYSDLMGITAQSLEIIPIDTANNNFGLKRLRAIVEEYKADEFVLGYPKNMNNTIGARAKATEDFKVLLQQKFAMPVHLIDERLTTVAASRILVEKADVSRKKQKKAIDKLAASFILQTYLDRKSF</sequence>
<name>A0AAU9D8U1_9LACO</name>
<dbReference type="HAMAP" id="MF_00651">
    <property type="entry name" value="Nuclease_YqgF"/>
    <property type="match status" value="1"/>
</dbReference>
<keyword evidence="4 5" id="KW-0378">Hydrolase</keyword>
<dbReference type="NCBIfam" id="TIGR00250">
    <property type="entry name" value="RNAse_H_YqgF"/>
    <property type="match status" value="1"/>
</dbReference>
<accession>A0AAU9D8U1</accession>
<dbReference type="InterPro" id="IPR012337">
    <property type="entry name" value="RNaseH-like_sf"/>
</dbReference>
<dbReference type="InterPro" id="IPR005227">
    <property type="entry name" value="YqgF"/>
</dbReference>
<comment type="function">
    <text evidence="5">Could be a nuclease involved in processing of the 5'-end of pre-16S rRNA.</text>
</comment>
<proteinExistence type="inferred from homology"/>
<gene>
    <name evidence="7" type="ORF">XA3_12520</name>
</gene>
<organism evidence="7 8">
    <name type="scientific">Xylocopilactobacillus apicola</name>
    <dbReference type="NCBI Taxonomy" id="2932184"/>
    <lineage>
        <taxon>Bacteria</taxon>
        <taxon>Bacillati</taxon>
        <taxon>Bacillota</taxon>
        <taxon>Bacilli</taxon>
        <taxon>Lactobacillales</taxon>
        <taxon>Lactobacillaceae</taxon>
        <taxon>Xylocopilactobacillus</taxon>
    </lineage>
</organism>
<dbReference type="SMART" id="SM00732">
    <property type="entry name" value="YqgFc"/>
    <property type="match status" value="1"/>
</dbReference>
<dbReference type="InterPro" id="IPR006641">
    <property type="entry name" value="YqgF/RNaseH-like_dom"/>
</dbReference>
<dbReference type="Pfam" id="PF03652">
    <property type="entry name" value="RuvX"/>
    <property type="match status" value="1"/>
</dbReference>
<dbReference type="Proteomes" id="UP001321861">
    <property type="component" value="Chromosome"/>
</dbReference>
<dbReference type="RefSeq" id="WP_317634641.1">
    <property type="nucleotide sequence ID" value="NZ_AP026802.1"/>
</dbReference>
<evidence type="ECO:0000256" key="4">
    <source>
        <dbReference type="ARBA" id="ARBA00022801"/>
    </source>
</evidence>
<dbReference type="EMBL" id="AP026802">
    <property type="protein sequence ID" value="BDR58811.1"/>
    <property type="molecule type" value="Genomic_DNA"/>
</dbReference>
<comment type="similarity">
    <text evidence="5">Belongs to the YqgF HJR family.</text>
</comment>
<keyword evidence="1 5" id="KW-0963">Cytoplasm</keyword>
<dbReference type="Gene3D" id="3.30.420.140">
    <property type="entry name" value="YqgF/RNase H-like domain"/>
    <property type="match status" value="1"/>
</dbReference>
<protein>
    <recommendedName>
        <fullName evidence="5">Putative pre-16S rRNA nuclease</fullName>
        <ecNumber evidence="5">3.1.-.-</ecNumber>
    </recommendedName>
</protein>
<evidence type="ECO:0000256" key="3">
    <source>
        <dbReference type="ARBA" id="ARBA00022722"/>
    </source>
</evidence>
<dbReference type="AlphaFoldDB" id="A0AAU9D8U1"/>
<dbReference type="SUPFAM" id="SSF53098">
    <property type="entry name" value="Ribonuclease H-like"/>
    <property type="match status" value="1"/>
</dbReference>
<keyword evidence="3 5" id="KW-0540">Nuclease</keyword>
<dbReference type="EC" id="3.1.-.-" evidence="5"/>
<dbReference type="KEGG" id="xap:XA3_12520"/>
<dbReference type="GO" id="GO:0000967">
    <property type="term" value="P:rRNA 5'-end processing"/>
    <property type="evidence" value="ECO:0007669"/>
    <property type="project" value="UniProtKB-UniRule"/>
</dbReference>
<evidence type="ECO:0000256" key="5">
    <source>
        <dbReference type="HAMAP-Rule" id="MF_00651"/>
    </source>
</evidence>
<dbReference type="GO" id="GO:0005829">
    <property type="term" value="C:cytosol"/>
    <property type="evidence" value="ECO:0007669"/>
    <property type="project" value="TreeGrafter"/>
</dbReference>
<keyword evidence="2 5" id="KW-0690">Ribosome biogenesis</keyword>
<dbReference type="CDD" id="cd16964">
    <property type="entry name" value="YqgF"/>
    <property type="match status" value="1"/>
</dbReference>
<evidence type="ECO:0000313" key="7">
    <source>
        <dbReference type="EMBL" id="BDR58811.1"/>
    </source>
</evidence>
<reference evidence="7 8" key="1">
    <citation type="journal article" date="2023" name="Microbiol. Spectr.">
        <title>Symbiosis of Carpenter Bees with Uncharacterized Lactic Acid Bacteria Showing NAD Auxotrophy.</title>
        <authorList>
            <person name="Kawasaki S."/>
            <person name="Ozawa K."/>
            <person name="Mori T."/>
            <person name="Yamamoto A."/>
            <person name="Ito M."/>
            <person name="Ohkuma M."/>
            <person name="Sakamoto M."/>
            <person name="Matsutani M."/>
        </authorList>
    </citation>
    <scope>NUCLEOTIDE SEQUENCE [LARGE SCALE GENOMIC DNA]</scope>
    <source>
        <strain evidence="7 8">XA3</strain>
    </source>
</reference>
<dbReference type="PANTHER" id="PTHR33317:SF4">
    <property type="entry name" value="POLYNUCLEOTIDYL TRANSFERASE, RIBONUCLEASE H-LIKE SUPERFAMILY PROTEIN"/>
    <property type="match status" value="1"/>
</dbReference>